<dbReference type="AlphaFoldDB" id="A0A848P3L3"/>
<organism evidence="3 4">
    <name type="scientific">Ralstonia insidiosa</name>
    <dbReference type="NCBI Taxonomy" id="190721"/>
    <lineage>
        <taxon>Bacteria</taxon>
        <taxon>Pseudomonadati</taxon>
        <taxon>Pseudomonadota</taxon>
        <taxon>Betaproteobacteria</taxon>
        <taxon>Burkholderiales</taxon>
        <taxon>Burkholderiaceae</taxon>
        <taxon>Ralstonia</taxon>
    </lineage>
</organism>
<dbReference type="InterPro" id="IPR011009">
    <property type="entry name" value="Kinase-like_dom_sf"/>
</dbReference>
<reference evidence="3 4" key="1">
    <citation type="submission" date="2020-04" db="EMBL/GenBank/DDBJ databases">
        <title>Ralstonia insidiosa genome sequencing and assembly.</title>
        <authorList>
            <person name="Martins R.C.R."/>
            <person name="Perdigao-Neto L.V."/>
            <person name="Levin A.S.S."/>
            <person name="Costa S.F."/>
        </authorList>
    </citation>
    <scope>NUCLEOTIDE SEQUENCE [LARGE SCALE GENOMIC DNA]</scope>
    <source>
        <strain evidence="3 4">5047</strain>
    </source>
</reference>
<dbReference type="EMBL" id="JABBZM010000019">
    <property type="protein sequence ID" value="NMV40107.1"/>
    <property type="molecule type" value="Genomic_DNA"/>
</dbReference>
<dbReference type="SUPFAM" id="SSF56112">
    <property type="entry name" value="Protein kinase-like (PK-like)"/>
    <property type="match status" value="1"/>
</dbReference>
<evidence type="ECO:0000259" key="2">
    <source>
        <dbReference type="Pfam" id="PF01636"/>
    </source>
</evidence>
<protein>
    <submittedName>
        <fullName evidence="3">Phosphotransferase</fullName>
    </submittedName>
</protein>
<dbReference type="InterPro" id="IPR002575">
    <property type="entry name" value="Aminoglycoside_PTrfase"/>
</dbReference>
<dbReference type="GO" id="GO:0009088">
    <property type="term" value="P:threonine biosynthetic process"/>
    <property type="evidence" value="ECO:0007669"/>
    <property type="project" value="TreeGrafter"/>
</dbReference>
<evidence type="ECO:0000313" key="4">
    <source>
        <dbReference type="Proteomes" id="UP000575469"/>
    </source>
</evidence>
<dbReference type="PANTHER" id="PTHR21064">
    <property type="entry name" value="AMINOGLYCOSIDE PHOSPHOTRANSFERASE DOMAIN-CONTAINING PROTEIN-RELATED"/>
    <property type="match status" value="1"/>
</dbReference>
<evidence type="ECO:0000256" key="1">
    <source>
        <dbReference type="ARBA" id="ARBA00038240"/>
    </source>
</evidence>
<dbReference type="Proteomes" id="UP000575469">
    <property type="component" value="Unassembled WGS sequence"/>
</dbReference>
<sequence>MTLLRPVDIAQTTPTGSAVAIAIAEGYGFGQILDCVLLRRGFNHVYALSFADGRRAVARLCARRPRGAPNTEFEAALLTHLKAAGAAVAALLPTRDGAAAISMSLPEGARPLMLFEYLDGDPPGEDLTDIEATGKSLALLHEAGQDYNGPTSRYLLELPLLLDESLHRMYSAPTLDEALRSKFTSIAGRVAERVAAIPELTRVNCHGDCHGSNNFMTDGPEGTRIASFFDFDDAGPGWLAYELAVYLWSMLQRTASAEPDAVTRERWHRYIAGYRSVRTIGDADFAAIALFVVVRHFWLMGEYAGRVDVWGTQAMPKTWLQKQVELLTAWESLQTPD</sequence>
<feature type="domain" description="Aminoglycoside phosphotransferase" evidence="2">
    <location>
        <begin position="41"/>
        <end position="278"/>
    </location>
</feature>
<dbReference type="Pfam" id="PF01636">
    <property type="entry name" value="APH"/>
    <property type="match status" value="1"/>
</dbReference>
<comment type="similarity">
    <text evidence="1">Belongs to the pseudomonas-type ThrB family.</text>
</comment>
<dbReference type="Gene3D" id="3.90.1200.10">
    <property type="match status" value="1"/>
</dbReference>
<comment type="caution">
    <text evidence="3">The sequence shown here is derived from an EMBL/GenBank/DDBJ whole genome shotgun (WGS) entry which is preliminary data.</text>
</comment>
<name>A0A848P3L3_9RALS</name>
<evidence type="ECO:0000313" key="3">
    <source>
        <dbReference type="EMBL" id="NMV40107.1"/>
    </source>
</evidence>
<dbReference type="InterPro" id="IPR050249">
    <property type="entry name" value="Pseudomonas-type_ThrB"/>
</dbReference>
<proteinExistence type="inferred from homology"/>
<dbReference type="PANTHER" id="PTHR21064:SF6">
    <property type="entry name" value="AMINOGLYCOSIDE PHOSPHOTRANSFERASE DOMAIN-CONTAINING PROTEIN"/>
    <property type="match status" value="1"/>
</dbReference>
<gene>
    <name evidence="3" type="ORF">HGR00_19535</name>
</gene>
<dbReference type="Gene3D" id="3.30.200.20">
    <property type="entry name" value="Phosphorylase Kinase, domain 1"/>
    <property type="match status" value="1"/>
</dbReference>
<accession>A0A848P3L3</accession>
<keyword evidence="3" id="KW-0808">Transferase</keyword>
<dbReference type="GO" id="GO:0004413">
    <property type="term" value="F:homoserine kinase activity"/>
    <property type="evidence" value="ECO:0007669"/>
    <property type="project" value="TreeGrafter"/>
</dbReference>